<proteinExistence type="predicted"/>
<protein>
    <submittedName>
        <fullName evidence="1">Uncharacterized protein</fullName>
    </submittedName>
</protein>
<comment type="caution">
    <text evidence="1">The sequence shown here is derived from an EMBL/GenBank/DDBJ whole genome shotgun (WGS) entry which is preliminary data.</text>
</comment>
<sequence length="48" mass="5572">MILVNSKQEDQFILLDRKKTFASIKTKLSVKSDQEEIDSLLLPDFVVF</sequence>
<dbReference type="EMBL" id="AHNU02000034">
    <property type="protein sequence ID" value="EMN91286.1"/>
    <property type="molecule type" value="Genomic_DNA"/>
</dbReference>
<accession>M6Q6Q0</accession>
<dbReference type="AlphaFoldDB" id="M6Q6Q0"/>
<reference evidence="1 2" key="1">
    <citation type="submission" date="2013-01" db="EMBL/GenBank/DDBJ databases">
        <authorList>
            <person name="Harkins D.M."/>
            <person name="Durkin A.S."/>
            <person name="Brinkac L.M."/>
            <person name="Haft D.H."/>
            <person name="Selengut J.D."/>
            <person name="Sanka R."/>
            <person name="DePew J."/>
            <person name="Purushe J."/>
            <person name="Chanthongthip A."/>
            <person name="Lattana O."/>
            <person name="Phetsouvanh R."/>
            <person name="Newton P.N."/>
            <person name="Vinetz J.M."/>
            <person name="Sutton G.G."/>
            <person name="Nierman W.C."/>
            <person name="Fouts D.E."/>
        </authorList>
    </citation>
    <scope>NUCLEOTIDE SEQUENCE [LARGE SCALE GENOMIC DNA]</scope>
    <source>
        <strain evidence="1 2">UI 13098</strain>
    </source>
</reference>
<name>M6Q6Q0_9LEPT</name>
<evidence type="ECO:0000313" key="2">
    <source>
        <dbReference type="Proteomes" id="UP000012118"/>
    </source>
</evidence>
<gene>
    <name evidence="1" type="ORF">LEP1GSC108_3187</name>
</gene>
<evidence type="ECO:0000313" key="1">
    <source>
        <dbReference type="EMBL" id="EMN91286.1"/>
    </source>
</evidence>
<dbReference type="Proteomes" id="UP000012118">
    <property type="component" value="Unassembled WGS sequence"/>
</dbReference>
<organism evidence="1 2">
    <name type="scientific">Leptospira weilii str. UI 13098</name>
    <dbReference type="NCBI Taxonomy" id="1088542"/>
    <lineage>
        <taxon>Bacteria</taxon>
        <taxon>Pseudomonadati</taxon>
        <taxon>Spirochaetota</taxon>
        <taxon>Spirochaetia</taxon>
        <taxon>Leptospirales</taxon>
        <taxon>Leptospiraceae</taxon>
        <taxon>Leptospira</taxon>
    </lineage>
</organism>
<keyword evidence="2" id="KW-1185">Reference proteome</keyword>